<name>A0ABW6CMF4_9CAUL</name>
<gene>
    <name evidence="3" type="ORF">OCL97_04830</name>
</gene>
<reference evidence="3 4" key="1">
    <citation type="submission" date="2022-09" db="EMBL/GenBank/DDBJ databases">
        <title>New species of Phenylobacterium.</title>
        <authorList>
            <person name="Mieszkin S."/>
        </authorList>
    </citation>
    <scope>NUCLEOTIDE SEQUENCE [LARGE SCALE GENOMIC DNA]</scope>
    <source>
        <strain evidence="3 4">HK31-G</strain>
    </source>
</reference>
<evidence type="ECO:0000313" key="4">
    <source>
        <dbReference type="Proteomes" id="UP001598130"/>
    </source>
</evidence>
<feature type="domain" description="Lysozyme inhibitor LprI-like N-terminal" evidence="2">
    <location>
        <begin position="137"/>
        <end position="198"/>
    </location>
</feature>
<evidence type="ECO:0000259" key="2">
    <source>
        <dbReference type="Pfam" id="PF07007"/>
    </source>
</evidence>
<dbReference type="Proteomes" id="UP001598130">
    <property type="component" value="Unassembled WGS sequence"/>
</dbReference>
<keyword evidence="4" id="KW-1185">Reference proteome</keyword>
<protein>
    <submittedName>
        <fullName evidence="3">Lysozyme inhibitor LprI family protein</fullName>
    </submittedName>
</protein>
<dbReference type="Pfam" id="PF07007">
    <property type="entry name" value="LprI"/>
    <property type="match status" value="1"/>
</dbReference>
<dbReference type="InterPro" id="IPR052755">
    <property type="entry name" value="Lysozyme_Inhibitor_LprI"/>
</dbReference>
<proteinExistence type="predicted"/>
<organism evidence="3 4">
    <name type="scientific">Phenylobacterium ferrooxidans</name>
    <dbReference type="NCBI Taxonomy" id="2982689"/>
    <lineage>
        <taxon>Bacteria</taxon>
        <taxon>Pseudomonadati</taxon>
        <taxon>Pseudomonadota</taxon>
        <taxon>Alphaproteobacteria</taxon>
        <taxon>Caulobacterales</taxon>
        <taxon>Caulobacteraceae</taxon>
        <taxon>Phenylobacterium</taxon>
    </lineage>
</organism>
<dbReference type="EMBL" id="JAOTJD010000006">
    <property type="protein sequence ID" value="MFD3263291.1"/>
    <property type="molecule type" value="Genomic_DNA"/>
</dbReference>
<dbReference type="PANTHER" id="PTHR37549:SF1">
    <property type="entry name" value="LIPOPROTEIN LPRI"/>
    <property type="match status" value="1"/>
</dbReference>
<feature type="region of interest" description="Disordered" evidence="1">
    <location>
        <begin position="213"/>
        <end position="238"/>
    </location>
</feature>
<dbReference type="PANTHER" id="PTHR37549">
    <property type="entry name" value="LIPOPROTEIN LPRI"/>
    <property type="match status" value="1"/>
</dbReference>
<dbReference type="InterPro" id="IPR009739">
    <property type="entry name" value="LprI-like_N"/>
</dbReference>
<evidence type="ECO:0000313" key="3">
    <source>
        <dbReference type="EMBL" id="MFD3263291.1"/>
    </source>
</evidence>
<sequence>MFTPSSLLRLRAPEFHETPMIFRPLEAESPHPHLSINPVHISAAVSIACVMGMGLGLWMRADVDRRAAGSALRQATPRAAADAPAAQRVQIALAEPDEEIAPAASLMDVGVSAPPPVAQTGQVVDAVFVEAPSFDCRSARTLADQMVCVDPALAEADRRLSGAYKAALGSGADHPVLARSQARWLPAREAAARTSPEALASLYEKRISELAANENPARPAPSGVQEARVAGVDAQPVS</sequence>
<dbReference type="RefSeq" id="WP_377368089.1">
    <property type="nucleotide sequence ID" value="NZ_JAOTJD010000006.1"/>
</dbReference>
<evidence type="ECO:0000256" key="1">
    <source>
        <dbReference type="SAM" id="MobiDB-lite"/>
    </source>
</evidence>
<accession>A0ABW6CMF4</accession>
<comment type="caution">
    <text evidence="3">The sequence shown here is derived from an EMBL/GenBank/DDBJ whole genome shotgun (WGS) entry which is preliminary data.</text>
</comment>